<dbReference type="Ensembl" id="ENSACLT00000090374.1">
    <property type="protein sequence ID" value="ENSACLP00000055804.1"/>
    <property type="gene ID" value="ENSACLG00000009782.2"/>
</dbReference>
<organism evidence="3 4">
    <name type="scientific">Astatotilapia calliptera</name>
    <name type="common">Eastern happy</name>
    <name type="synonym">Chromis callipterus</name>
    <dbReference type="NCBI Taxonomy" id="8154"/>
    <lineage>
        <taxon>Eukaryota</taxon>
        <taxon>Metazoa</taxon>
        <taxon>Chordata</taxon>
        <taxon>Craniata</taxon>
        <taxon>Vertebrata</taxon>
        <taxon>Euteleostomi</taxon>
        <taxon>Actinopterygii</taxon>
        <taxon>Neopterygii</taxon>
        <taxon>Teleostei</taxon>
        <taxon>Neoteleostei</taxon>
        <taxon>Acanthomorphata</taxon>
        <taxon>Ovalentaria</taxon>
        <taxon>Cichlomorphae</taxon>
        <taxon>Cichliformes</taxon>
        <taxon>Cichlidae</taxon>
        <taxon>African cichlids</taxon>
        <taxon>Pseudocrenilabrinae</taxon>
        <taxon>Haplochromini</taxon>
        <taxon>Astatotilapia</taxon>
    </lineage>
</organism>
<reference evidence="3" key="1">
    <citation type="submission" date="2018-05" db="EMBL/GenBank/DDBJ databases">
        <authorList>
            <person name="Datahose"/>
        </authorList>
    </citation>
    <scope>NUCLEOTIDE SEQUENCE</scope>
</reference>
<keyword evidence="4" id="KW-1185">Reference proteome</keyword>
<evidence type="ECO:0000256" key="1">
    <source>
        <dbReference type="SAM" id="MobiDB-lite"/>
    </source>
</evidence>
<name>A0AAX7TFV3_ASTCA</name>
<feature type="domain" description="Myb-like" evidence="2">
    <location>
        <begin position="399"/>
        <end position="463"/>
    </location>
</feature>
<feature type="compositionally biased region" description="Basic and acidic residues" evidence="1">
    <location>
        <begin position="112"/>
        <end position="125"/>
    </location>
</feature>
<dbReference type="GO" id="GO:0006363">
    <property type="term" value="P:termination of RNA polymerase I transcription"/>
    <property type="evidence" value="ECO:0007669"/>
    <property type="project" value="TreeGrafter"/>
</dbReference>
<feature type="compositionally biased region" description="Basic and acidic residues" evidence="1">
    <location>
        <begin position="164"/>
        <end position="179"/>
    </location>
</feature>
<dbReference type="SUPFAM" id="SSF46689">
    <property type="entry name" value="Homeodomain-like"/>
    <property type="match status" value="2"/>
</dbReference>
<evidence type="ECO:0000313" key="3">
    <source>
        <dbReference type="Ensembl" id="ENSACLP00000055804.1"/>
    </source>
</evidence>
<dbReference type="PANTHER" id="PTHR46760">
    <property type="entry name" value="TRANSCRIPTION TERMINATION FACTOR 1"/>
    <property type="match status" value="1"/>
</dbReference>
<dbReference type="GeneTree" id="ENSGT00940000159729"/>
<dbReference type="Proteomes" id="UP000265100">
    <property type="component" value="Chromosome 12"/>
</dbReference>
<dbReference type="InterPro" id="IPR009057">
    <property type="entry name" value="Homeodomain-like_sf"/>
</dbReference>
<accession>A0AAX7TFV3</accession>
<protein>
    <recommendedName>
        <fullName evidence="2">Myb-like domain-containing protein</fullName>
    </recommendedName>
</protein>
<feature type="compositionally biased region" description="Basic and acidic residues" evidence="1">
    <location>
        <begin position="188"/>
        <end position="222"/>
    </location>
</feature>
<evidence type="ECO:0000313" key="4">
    <source>
        <dbReference type="Proteomes" id="UP000265100"/>
    </source>
</evidence>
<dbReference type="SMART" id="SM00717">
    <property type="entry name" value="SANT"/>
    <property type="match status" value="3"/>
</dbReference>
<reference evidence="3" key="3">
    <citation type="submission" date="2025-09" db="UniProtKB">
        <authorList>
            <consortium name="Ensembl"/>
        </authorList>
    </citation>
    <scope>IDENTIFICATION</scope>
</reference>
<dbReference type="PROSITE" id="PS50090">
    <property type="entry name" value="MYB_LIKE"/>
    <property type="match status" value="1"/>
</dbReference>
<dbReference type="CDD" id="cd00167">
    <property type="entry name" value="SANT"/>
    <property type="match status" value="2"/>
</dbReference>
<dbReference type="Pfam" id="PF00249">
    <property type="entry name" value="Myb_DNA-binding"/>
    <property type="match status" value="1"/>
</dbReference>
<feature type="compositionally biased region" description="Basic residues" evidence="1">
    <location>
        <begin position="85"/>
        <end position="96"/>
    </location>
</feature>
<dbReference type="InterPro" id="IPR053078">
    <property type="entry name" value="TTF1-like"/>
</dbReference>
<dbReference type="InterPro" id="IPR001005">
    <property type="entry name" value="SANT/Myb"/>
</dbReference>
<dbReference type="GO" id="GO:0003682">
    <property type="term" value="F:chromatin binding"/>
    <property type="evidence" value="ECO:0007669"/>
    <property type="project" value="TreeGrafter"/>
</dbReference>
<evidence type="ECO:0000259" key="2">
    <source>
        <dbReference type="PROSITE" id="PS50090"/>
    </source>
</evidence>
<dbReference type="PANTHER" id="PTHR46760:SF1">
    <property type="entry name" value="TRANSCRIPTION TERMINATION FACTOR 1"/>
    <property type="match status" value="1"/>
</dbReference>
<reference evidence="3" key="2">
    <citation type="submission" date="2025-08" db="UniProtKB">
        <authorList>
            <consortium name="Ensembl"/>
        </authorList>
    </citation>
    <scope>IDENTIFICATION</scope>
</reference>
<gene>
    <name evidence="3" type="primary">RTF1</name>
</gene>
<proteinExistence type="predicted"/>
<feature type="region of interest" description="Disordered" evidence="1">
    <location>
        <begin position="1"/>
        <end position="222"/>
    </location>
</feature>
<dbReference type="GO" id="GO:0005730">
    <property type="term" value="C:nucleolus"/>
    <property type="evidence" value="ECO:0007669"/>
    <property type="project" value="TreeGrafter"/>
</dbReference>
<sequence length="553" mass="64752">MTPPSSCEKKKRRRAEGEESPAPIDIDTPERGEKEEEELFSPPAEEERVSRKEKKKKRREEEKVFSSPAEDGQVNGEEEETSEGKKKKKKKKKNKRRAEEEEVFSSPFSSAEDAHVNGEKEEKEKEKKKKRKKRREEEEEELLAPPSPPTGDEKVSREKKRKKKQEDKEPEKRKEEKEVFCSPHGQVSRKEEKSSEGGKKKKKEEVTSQEREPYSETKQKKKAAFDHKLLEELQEFVPHVKKKSADQINKLLRYDLARFKAFKKKGVSLRWGRYSQLENQQIEQNVADFLALTGISSAEQLLFPHRFKEQELEIRRLKAQHHFLENIAEGIPRTCDQVYVRAKKIFDERNNMGRFSEDELCSLTKLQKLHGNDWKRISEKMDRSIYSLEKRFNTIAQGRGTWTAEEELRLWQAVRAHLEMLVQQSPAGLSRNQLCNNLPWKRISEQVETRSWIQCRLKWSVLLCSREPDRYIPRQLYNMHVDDAADIDWDEVAGLIGTVTPMCVQKMFYRLKVSRVPNWTSLSYAGEQLELGVCSTSCLCRTVRLNQSVALIM</sequence>
<dbReference type="AlphaFoldDB" id="A0AAX7TFV3"/>
<dbReference type="Gene3D" id="1.10.10.60">
    <property type="entry name" value="Homeodomain-like"/>
    <property type="match status" value="2"/>
</dbReference>